<reference evidence="2" key="1">
    <citation type="submission" date="2017-12" db="EMBL/GenBank/DDBJ databases">
        <authorList>
            <consortium name="SysMetEx"/>
        </authorList>
    </citation>
    <scope>NUCLEOTIDE SEQUENCE</scope>
    <source>
        <strain evidence="2">Pb_238</strain>
    </source>
</reference>
<name>A0A2I2MFR6_9BACT</name>
<accession>A0A2I2MFR6</accession>
<dbReference type="AlphaFoldDB" id="A0A2I2MFR6"/>
<dbReference type="EMBL" id="LT966316">
    <property type="protein sequence ID" value="SOU92548.1"/>
    <property type="molecule type" value="Genomic_DNA"/>
</dbReference>
<feature type="region of interest" description="Disordered" evidence="1">
    <location>
        <begin position="60"/>
        <end position="81"/>
    </location>
</feature>
<dbReference type="OrthoDB" id="9812367at2"/>
<sequence length="81" mass="8740">MDLVHVVFAVDGTVRKISACPPEMSAQDWFNILSRDTRERYEALSGGRGVFRLGTGELSSLQQKAEAAGSLPRTGREGSDG</sequence>
<protein>
    <submittedName>
        <fullName evidence="2">Uncharacterized protein</fullName>
    </submittedName>
</protein>
<evidence type="ECO:0000256" key="1">
    <source>
        <dbReference type="SAM" id="MobiDB-lite"/>
    </source>
</evidence>
<evidence type="ECO:0000313" key="2">
    <source>
        <dbReference type="EMBL" id="SOU92548.1"/>
    </source>
</evidence>
<organism evidence="2">
    <name type="scientific">Leptospirillum ferriphilum</name>
    <dbReference type="NCBI Taxonomy" id="178606"/>
    <lineage>
        <taxon>Bacteria</taxon>
        <taxon>Pseudomonadati</taxon>
        <taxon>Nitrospirota</taxon>
        <taxon>Nitrospiria</taxon>
        <taxon>Nitrospirales</taxon>
        <taxon>Nitrospiraceae</taxon>
        <taxon>Leptospirillum</taxon>
    </lineage>
</organism>
<gene>
    <name evidence="2" type="ORF">LFTS_01175</name>
</gene>
<dbReference type="RefSeq" id="WP_099590477.1">
    <property type="nucleotide sequence ID" value="NZ_OBMB01000001.1"/>
</dbReference>
<proteinExistence type="predicted"/>